<feature type="region of interest" description="Disordered" evidence="1">
    <location>
        <begin position="111"/>
        <end position="246"/>
    </location>
</feature>
<dbReference type="EMBL" id="BOMF01000037">
    <property type="protein sequence ID" value="GID44718.1"/>
    <property type="molecule type" value="Genomic_DNA"/>
</dbReference>
<evidence type="ECO:0000256" key="1">
    <source>
        <dbReference type="SAM" id="MobiDB-lite"/>
    </source>
</evidence>
<comment type="caution">
    <text evidence="2">The sequence shown here is derived from an EMBL/GenBank/DDBJ whole genome shotgun (WGS) entry which is preliminary data.</text>
</comment>
<proteinExistence type="predicted"/>
<gene>
    <name evidence="2" type="ORF">Aca07nite_19930</name>
</gene>
<protein>
    <submittedName>
        <fullName evidence="2">Uncharacterized protein</fullName>
    </submittedName>
</protein>
<accession>A0ABQ3WGH9</accession>
<name>A0ABQ3WGH9_9ACTN</name>
<organism evidence="2">
    <name type="scientific">Actinoplanes campanulatus</name>
    <dbReference type="NCBI Taxonomy" id="113559"/>
    <lineage>
        <taxon>Bacteria</taxon>
        <taxon>Bacillati</taxon>
        <taxon>Actinomycetota</taxon>
        <taxon>Actinomycetes</taxon>
        <taxon>Micromonosporales</taxon>
        <taxon>Micromonosporaceae</taxon>
        <taxon>Actinoplanes</taxon>
    </lineage>
</organism>
<dbReference type="RefSeq" id="WP_204295320.1">
    <property type="nucleotide sequence ID" value="NZ_BAAAGQ010000007.1"/>
</dbReference>
<feature type="compositionally biased region" description="Low complexity" evidence="1">
    <location>
        <begin position="111"/>
        <end position="121"/>
    </location>
</feature>
<feature type="compositionally biased region" description="Pro residues" evidence="1">
    <location>
        <begin position="122"/>
        <end position="135"/>
    </location>
</feature>
<evidence type="ECO:0000313" key="2">
    <source>
        <dbReference type="EMBL" id="GID44718.1"/>
    </source>
</evidence>
<feature type="compositionally biased region" description="Polar residues" evidence="1">
    <location>
        <begin position="209"/>
        <end position="223"/>
    </location>
</feature>
<feature type="compositionally biased region" description="Low complexity" evidence="1">
    <location>
        <begin position="136"/>
        <end position="157"/>
    </location>
</feature>
<sequence>MTSDEEWTPMDRTTAESLLRGDRTGLALDRVLAAAKAPATARELAGEAAAVAAFRAATTSSAGRTRRFPVVWSALSKLLTVKVAAAAFATTATVGGVALAANNGTLPGPVGAPAASVSPSAAPEPKPSPSTPPTPSASAASSASARPRSSGSPGAGPDRVADLCREFTRHDRENRRRALDDERFRELVRQAGEKDRARVEGFCGIRPSGSVSTRPSGSVSTRPTWDGDRRTPNRPRTRGGMEPRRE</sequence>
<feature type="compositionally biased region" description="Basic and acidic residues" evidence="1">
    <location>
        <begin position="159"/>
        <end position="199"/>
    </location>
</feature>
<reference evidence="2" key="1">
    <citation type="submission" date="2021-01" db="EMBL/GenBank/DDBJ databases">
        <title>Whole genome shotgun sequence of Actinoplanes capillaceus NBRC 16408.</title>
        <authorList>
            <person name="Komaki H."/>
            <person name="Tamura T."/>
        </authorList>
    </citation>
    <scope>NUCLEOTIDE SEQUENCE [LARGE SCALE GENOMIC DNA]</scope>
    <source>
        <strain evidence="2">NBRC 16408</strain>
    </source>
</reference>